<accession>L1J293</accession>
<dbReference type="InterPro" id="IPR001611">
    <property type="entry name" value="Leu-rich_rpt"/>
</dbReference>
<keyword evidence="8" id="KW-1185">Reference proteome</keyword>
<dbReference type="STRING" id="905079.L1J293"/>
<dbReference type="InterPro" id="IPR050576">
    <property type="entry name" value="Cilia_flagella_integrity"/>
</dbReference>
<feature type="non-terminal residue" evidence="6">
    <location>
        <position position="1"/>
    </location>
</feature>
<feature type="non-terminal residue" evidence="6">
    <location>
        <position position="211"/>
    </location>
</feature>
<evidence type="ECO:0000313" key="8">
    <source>
        <dbReference type="Proteomes" id="UP000011087"/>
    </source>
</evidence>
<keyword evidence="4" id="KW-0969">Cilium</keyword>
<reference evidence="6 8" key="1">
    <citation type="journal article" date="2012" name="Nature">
        <title>Algal genomes reveal evolutionary mosaicism and the fate of nucleomorphs.</title>
        <authorList>
            <consortium name="DOE Joint Genome Institute"/>
            <person name="Curtis B.A."/>
            <person name="Tanifuji G."/>
            <person name="Burki F."/>
            <person name="Gruber A."/>
            <person name="Irimia M."/>
            <person name="Maruyama S."/>
            <person name="Arias M.C."/>
            <person name="Ball S.G."/>
            <person name="Gile G.H."/>
            <person name="Hirakawa Y."/>
            <person name="Hopkins J.F."/>
            <person name="Kuo A."/>
            <person name="Rensing S.A."/>
            <person name="Schmutz J."/>
            <person name="Symeonidi A."/>
            <person name="Elias M."/>
            <person name="Eveleigh R.J."/>
            <person name="Herman E.K."/>
            <person name="Klute M.J."/>
            <person name="Nakayama T."/>
            <person name="Obornik M."/>
            <person name="Reyes-Prieto A."/>
            <person name="Armbrust E.V."/>
            <person name="Aves S.J."/>
            <person name="Beiko R.G."/>
            <person name="Coutinho P."/>
            <person name="Dacks J.B."/>
            <person name="Durnford D.G."/>
            <person name="Fast N.M."/>
            <person name="Green B.R."/>
            <person name="Grisdale C.J."/>
            <person name="Hempel F."/>
            <person name="Henrissat B."/>
            <person name="Hoppner M.P."/>
            <person name="Ishida K."/>
            <person name="Kim E."/>
            <person name="Koreny L."/>
            <person name="Kroth P.G."/>
            <person name="Liu Y."/>
            <person name="Malik S.B."/>
            <person name="Maier U.G."/>
            <person name="McRose D."/>
            <person name="Mock T."/>
            <person name="Neilson J.A."/>
            <person name="Onodera N.T."/>
            <person name="Poole A.M."/>
            <person name="Pritham E.J."/>
            <person name="Richards T.A."/>
            <person name="Rocap G."/>
            <person name="Roy S.W."/>
            <person name="Sarai C."/>
            <person name="Schaack S."/>
            <person name="Shirato S."/>
            <person name="Slamovits C.H."/>
            <person name="Spencer D.F."/>
            <person name="Suzuki S."/>
            <person name="Worden A.Z."/>
            <person name="Zauner S."/>
            <person name="Barry K."/>
            <person name="Bell C."/>
            <person name="Bharti A.K."/>
            <person name="Crow J.A."/>
            <person name="Grimwood J."/>
            <person name="Kramer R."/>
            <person name="Lindquist E."/>
            <person name="Lucas S."/>
            <person name="Salamov A."/>
            <person name="McFadden G.I."/>
            <person name="Lane C.E."/>
            <person name="Keeling P.J."/>
            <person name="Gray M.W."/>
            <person name="Grigoriev I.V."/>
            <person name="Archibald J.M."/>
        </authorList>
    </citation>
    <scope>NUCLEOTIDE SEQUENCE</scope>
    <source>
        <strain evidence="6 8">CCMP2712</strain>
    </source>
</reference>
<evidence type="ECO:0000256" key="2">
    <source>
        <dbReference type="ARBA" id="ARBA00022614"/>
    </source>
</evidence>
<dbReference type="EMBL" id="JH993017">
    <property type="protein sequence ID" value="EKX42417.1"/>
    <property type="molecule type" value="Genomic_DNA"/>
</dbReference>
<keyword evidence="5" id="KW-0966">Cell projection</keyword>
<dbReference type="Proteomes" id="UP000011087">
    <property type="component" value="Unassembled WGS sequence"/>
</dbReference>
<reference evidence="7" key="3">
    <citation type="submission" date="2016-03" db="UniProtKB">
        <authorList>
            <consortium name="EnsemblProtists"/>
        </authorList>
    </citation>
    <scope>IDENTIFICATION</scope>
</reference>
<name>L1J293_GUITC</name>
<dbReference type="AlphaFoldDB" id="L1J293"/>
<dbReference type="PROSITE" id="PS51450">
    <property type="entry name" value="LRR"/>
    <property type="match status" value="3"/>
</dbReference>
<dbReference type="GeneID" id="17298963"/>
<dbReference type="PANTHER" id="PTHR45973">
    <property type="entry name" value="PROTEIN PHOSPHATASE 1 REGULATORY SUBUNIT SDS22-RELATED"/>
    <property type="match status" value="1"/>
</dbReference>
<keyword evidence="2" id="KW-0433">Leucine-rich repeat</keyword>
<evidence type="ECO:0000256" key="1">
    <source>
        <dbReference type="ARBA" id="ARBA00004138"/>
    </source>
</evidence>
<dbReference type="PaxDb" id="55529-EKX42417"/>
<dbReference type="Gene3D" id="3.80.10.10">
    <property type="entry name" value="Ribonuclease Inhibitor"/>
    <property type="match status" value="2"/>
</dbReference>
<gene>
    <name evidence="6" type="ORF">GUITHDRAFT_52982</name>
</gene>
<dbReference type="SMART" id="SM00365">
    <property type="entry name" value="LRR_SD22"/>
    <property type="match status" value="3"/>
</dbReference>
<dbReference type="eggNOG" id="ENOG502QQFE">
    <property type="taxonomic scope" value="Eukaryota"/>
</dbReference>
<protein>
    <recommendedName>
        <fullName evidence="9">Dynein assembly factor 1, axonemal homolog</fullName>
    </recommendedName>
</protein>
<dbReference type="HOGENOM" id="CLU_040741_1_0_1"/>
<dbReference type="OMA" id="WSINTHE"/>
<dbReference type="OrthoDB" id="1904536at2759"/>
<dbReference type="SUPFAM" id="SSF52075">
    <property type="entry name" value="Outer arm dynein light chain 1"/>
    <property type="match status" value="1"/>
</dbReference>
<keyword evidence="3" id="KW-0677">Repeat</keyword>
<proteinExistence type="predicted"/>
<evidence type="ECO:0000256" key="5">
    <source>
        <dbReference type="ARBA" id="ARBA00023273"/>
    </source>
</evidence>
<evidence type="ECO:0000256" key="3">
    <source>
        <dbReference type="ARBA" id="ARBA00022737"/>
    </source>
</evidence>
<evidence type="ECO:0000256" key="4">
    <source>
        <dbReference type="ARBA" id="ARBA00023069"/>
    </source>
</evidence>
<dbReference type="RefSeq" id="XP_005829397.1">
    <property type="nucleotide sequence ID" value="XM_005829340.1"/>
</dbReference>
<dbReference type="PANTHER" id="PTHR45973:SF9">
    <property type="entry name" value="LEUCINE-RICH REPEAT-CONTAINING PROTEIN 46"/>
    <property type="match status" value="1"/>
</dbReference>
<organism evidence="6">
    <name type="scientific">Guillardia theta (strain CCMP2712)</name>
    <name type="common">Cryptophyte</name>
    <dbReference type="NCBI Taxonomy" id="905079"/>
    <lineage>
        <taxon>Eukaryota</taxon>
        <taxon>Cryptophyceae</taxon>
        <taxon>Pyrenomonadales</taxon>
        <taxon>Geminigeraceae</taxon>
        <taxon>Guillardia</taxon>
    </lineage>
</organism>
<reference evidence="8" key="2">
    <citation type="submission" date="2012-11" db="EMBL/GenBank/DDBJ databases">
        <authorList>
            <person name="Kuo A."/>
            <person name="Curtis B.A."/>
            <person name="Tanifuji G."/>
            <person name="Burki F."/>
            <person name="Gruber A."/>
            <person name="Irimia M."/>
            <person name="Maruyama S."/>
            <person name="Arias M.C."/>
            <person name="Ball S.G."/>
            <person name="Gile G.H."/>
            <person name="Hirakawa Y."/>
            <person name="Hopkins J.F."/>
            <person name="Rensing S.A."/>
            <person name="Schmutz J."/>
            <person name="Symeonidi A."/>
            <person name="Elias M."/>
            <person name="Eveleigh R.J."/>
            <person name="Herman E.K."/>
            <person name="Klute M.J."/>
            <person name="Nakayama T."/>
            <person name="Obornik M."/>
            <person name="Reyes-Prieto A."/>
            <person name="Armbrust E.V."/>
            <person name="Aves S.J."/>
            <person name="Beiko R.G."/>
            <person name="Coutinho P."/>
            <person name="Dacks J.B."/>
            <person name="Durnford D.G."/>
            <person name="Fast N.M."/>
            <person name="Green B.R."/>
            <person name="Grisdale C."/>
            <person name="Hempe F."/>
            <person name="Henrissat B."/>
            <person name="Hoppner M.P."/>
            <person name="Ishida K.-I."/>
            <person name="Kim E."/>
            <person name="Koreny L."/>
            <person name="Kroth P.G."/>
            <person name="Liu Y."/>
            <person name="Malik S.-B."/>
            <person name="Maier U.G."/>
            <person name="McRose D."/>
            <person name="Mock T."/>
            <person name="Neilson J.A."/>
            <person name="Onodera N.T."/>
            <person name="Poole A.M."/>
            <person name="Pritham E.J."/>
            <person name="Richards T.A."/>
            <person name="Rocap G."/>
            <person name="Roy S.W."/>
            <person name="Sarai C."/>
            <person name="Schaack S."/>
            <person name="Shirato S."/>
            <person name="Slamovits C.H."/>
            <person name="Spencer D.F."/>
            <person name="Suzuki S."/>
            <person name="Worden A.Z."/>
            <person name="Zauner S."/>
            <person name="Barry K."/>
            <person name="Bell C."/>
            <person name="Bharti A.K."/>
            <person name="Crow J.A."/>
            <person name="Grimwood J."/>
            <person name="Kramer R."/>
            <person name="Lindquist E."/>
            <person name="Lucas S."/>
            <person name="Salamov A."/>
            <person name="McFadden G.I."/>
            <person name="Lane C.E."/>
            <person name="Keeling P.J."/>
            <person name="Gray M.W."/>
            <person name="Grigoriev I.V."/>
            <person name="Archibald J.M."/>
        </authorList>
    </citation>
    <scope>NUCLEOTIDE SEQUENCE</scope>
    <source>
        <strain evidence="8">CCMP2712</strain>
    </source>
</reference>
<evidence type="ECO:0008006" key="9">
    <source>
        <dbReference type="Google" id="ProtNLM"/>
    </source>
</evidence>
<evidence type="ECO:0000313" key="6">
    <source>
        <dbReference type="EMBL" id="EKX42417.1"/>
    </source>
</evidence>
<sequence length="211" mass="24158">QEAVLAACKEKQQYTTPRLNDNLYLQCCGFTKIENLEEGGDKHLWWLTFIQTLWLEENNISKIENISHMQQLRCLFLQSNAIMRISGLKMLTSLQTLKLSNNIVRLSLPSTPLDDAAALRMLHTLDVSYNLLHTVEDISHLLLCDSISALHLNSNRLEDPRCVAVLEGMRKLQVLYFSDNLAVSRIAQVWGTYRKCMIGRIPALTFLDDRP</sequence>
<dbReference type="InterPro" id="IPR032675">
    <property type="entry name" value="LRR_dom_sf"/>
</dbReference>
<evidence type="ECO:0000313" key="7">
    <source>
        <dbReference type="EnsemblProtists" id="EKX42417"/>
    </source>
</evidence>
<dbReference type="EnsemblProtists" id="EKX42417">
    <property type="protein sequence ID" value="EKX42417"/>
    <property type="gene ID" value="GUITHDRAFT_52982"/>
</dbReference>
<dbReference type="KEGG" id="gtt:GUITHDRAFT_52982"/>
<comment type="subcellular location">
    <subcellularLocation>
        <location evidence="1">Cell projection</location>
        <location evidence="1">Cilium</location>
    </subcellularLocation>
</comment>